<evidence type="ECO:0000313" key="1">
    <source>
        <dbReference type="EMBL" id="SVE44315.1"/>
    </source>
</evidence>
<reference evidence="1" key="1">
    <citation type="submission" date="2018-05" db="EMBL/GenBank/DDBJ databases">
        <authorList>
            <person name="Lanie J.A."/>
            <person name="Ng W.-L."/>
            <person name="Kazmierczak K.M."/>
            <person name="Andrzejewski T.M."/>
            <person name="Davidsen T.M."/>
            <person name="Wayne K.J."/>
            <person name="Tettelin H."/>
            <person name="Glass J.I."/>
            <person name="Rusch D."/>
            <person name="Podicherti R."/>
            <person name="Tsui H.-C.T."/>
            <person name="Winkler M.E."/>
        </authorList>
    </citation>
    <scope>NUCLEOTIDE SEQUENCE</scope>
</reference>
<protein>
    <submittedName>
        <fullName evidence="1">Uncharacterized protein</fullName>
    </submittedName>
</protein>
<name>A0A383DJ80_9ZZZZ</name>
<accession>A0A383DJ80</accession>
<gene>
    <name evidence="1" type="ORF">METZ01_LOCUS497169</name>
</gene>
<proteinExistence type="predicted"/>
<dbReference type="EMBL" id="UINC01217637">
    <property type="protein sequence ID" value="SVE44315.1"/>
    <property type="molecule type" value="Genomic_DNA"/>
</dbReference>
<sequence length="37" mass="4316">MMKMMFLVFGWLGKRGGCKALKEELARLKEKIESRTV</sequence>
<organism evidence="1">
    <name type="scientific">marine metagenome</name>
    <dbReference type="NCBI Taxonomy" id="408172"/>
    <lineage>
        <taxon>unclassified sequences</taxon>
        <taxon>metagenomes</taxon>
        <taxon>ecological metagenomes</taxon>
    </lineage>
</organism>
<dbReference type="AlphaFoldDB" id="A0A383DJ80"/>